<evidence type="ECO:0000313" key="12">
    <source>
        <dbReference type="EMBL" id="HFX14088.1"/>
    </source>
</evidence>
<feature type="domain" description="CAAX prenyl protease 1 N-terminal" evidence="11">
    <location>
        <begin position="27"/>
        <end position="199"/>
    </location>
</feature>
<dbReference type="GO" id="GO:0046872">
    <property type="term" value="F:metal ion binding"/>
    <property type="evidence" value="ECO:0007669"/>
    <property type="project" value="UniProtKB-KW"/>
</dbReference>
<accession>A0A7C3MIP7</accession>
<gene>
    <name evidence="12" type="ORF">ENW00_08095</name>
</gene>
<evidence type="ECO:0000256" key="3">
    <source>
        <dbReference type="ARBA" id="ARBA00022801"/>
    </source>
</evidence>
<evidence type="ECO:0000256" key="4">
    <source>
        <dbReference type="ARBA" id="ARBA00022833"/>
    </source>
</evidence>
<feature type="transmembrane region" description="Helical" evidence="9">
    <location>
        <begin position="281"/>
        <end position="303"/>
    </location>
</feature>
<evidence type="ECO:0000256" key="1">
    <source>
        <dbReference type="ARBA" id="ARBA00022670"/>
    </source>
</evidence>
<dbReference type="Pfam" id="PF01435">
    <property type="entry name" value="Peptidase_M48"/>
    <property type="match status" value="1"/>
</dbReference>
<comment type="caution">
    <text evidence="12">The sequence shown here is derived from an EMBL/GenBank/DDBJ whole genome shotgun (WGS) entry which is preliminary data.</text>
</comment>
<keyword evidence="1 8" id="KW-0645">Protease</keyword>
<feature type="transmembrane region" description="Helical" evidence="9">
    <location>
        <begin position="323"/>
        <end position="342"/>
    </location>
</feature>
<evidence type="ECO:0000259" key="10">
    <source>
        <dbReference type="Pfam" id="PF01435"/>
    </source>
</evidence>
<evidence type="ECO:0000256" key="5">
    <source>
        <dbReference type="ARBA" id="ARBA00023049"/>
    </source>
</evidence>
<comment type="cofactor">
    <cofactor evidence="7 8">
        <name>Zn(2+)</name>
        <dbReference type="ChEBI" id="CHEBI:29105"/>
    </cofactor>
    <text evidence="7 8">Binds 1 zinc ion per subunit.</text>
</comment>
<keyword evidence="2 7" id="KW-0479">Metal-binding</keyword>
<evidence type="ECO:0000256" key="7">
    <source>
        <dbReference type="PIRSR" id="PIRSR627057-2"/>
    </source>
</evidence>
<dbReference type="InterPro" id="IPR001915">
    <property type="entry name" value="Peptidase_M48"/>
</dbReference>
<dbReference type="Gene3D" id="3.30.2010.10">
    <property type="entry name" value="Metalloproteases ('zincins'), catalytic domain"/>
    <property type="match status" value="1"/>
</dbReference>
<dbReference type="PANTHER" id="PTHR10120">
    <property type="entry name" value="CAAX PRENYL PROTEASE 1"/>
    <property type="match status" value="1"/>
</dbReference>
<feature type="active site" evidence="6">
    <location>
        <position position="272"/>
    </location>
</feature>
<name>A0A7C3MIP7_DICTH</name>
<keyword evidence="9" id="KW-1133">Transmembrane helix</keyword>
<keyword evidence="9" id="KW-0472">Membrane</keyword>
<dbReference type="InterPro" id="IPR032456">
    <property type="entry name" value="Peptidase_M48_N"/>
</dbReference>
<feature type="transmembrane region" description="Helical" evidence="9">
    <location>
        <begin position="170"/>
        <end position="192"/>
    </location>
</feature>
<dbReference type="GO" id="GO:0004222">
    <property type="term" value="F:metalloendopeptidase activity"/>
    <property type="evidence" value="ECO:0007669"/>
    <property type="project" value="InterPro"/>
</dbReference>
<feature type="transmembrane region" description="Helical" evidence="9">
    <location>
        <begin position="142"/>
        <end position="164"/>
    </location>
</feature>
<proteinExistence type="inferred from homology"/>
<dbReference type="GO" id="GO:0071586">
    <property type="term" value="P:CAAX-box protein processing"/>
    <property type="evidence" value="ECO:0007669"/>
    <property type="project" value="InterPro"/>
</dbReference>
<feature type="binding site" evidence="7">
    <location>
        <position position="347"/>
    </location>
    <ligand>
        <name>Zn(2+)</name>
        <dbReference type="ChEBI" id="CHEBI:29105"/>
        <note>catalytic</note>
    </ligand>
</feature>
<reference evidence="12" key="1">
    <citation type="journal article" date="2020" name="mSystems">
        <title>Genome- and Community-Level Interaction Insights into Carbon Utilization and Element Cycling Functions of Hydrothermarchaeota in Hydrothermal Sediment.</title>
        <authorList>
            <person name="Zhou Z."/>
            <person name="Liu Y."/>
            <person name="Xu W."/>
            <person name="Pan J."/>
            <person name="Luo Z.H."/>
            <person name="Li M."/>
        </authorList>
    </citation>
    <scope>NUCLEOTIDE SEQUENCE [LARGE SCALE GENOMIC DNA]</scope>
    <source>
        <strain evidence="12">SpSt-81</strain>
    </source>
</reference>
<comment type="similarity">
    <text evidence="8">Belongs to the peptidase M48 family.</text>
</comment>
<evidence type="ECO:0000256" key="8">
    <source>
        <dbReference type="RuleBase" id="RU003983"/>
    </source>
</evidence>
<keyword evidence="3 8" id="KW-0378">Hydrolase</keyword>
<evidence type="ECO:0000259" key="11">
    <source>
        <dbReference type="Pfam" id="PF16491"/>
    </source>
</evidence>
<feature type="domain" description="Peptidase M48" evidence="10">
    <location>
        <begin position="202"/>
        <end position="404"/>
    </location>
</feature>
<organism evidence="12">
    <name type="scientific">Dictyoglomus thermophilum</name>
    <dbReference type="NCBI Taxonomy" id="14"/>
    <lineage>
        <taxon>Bacteria</taxon>
        <taxon>Pseudomonadati</taxon>
        <taxon>Dictyoglomota</taxon>
        <taxon>Dictyoglomia</taxon>
        <taxon>Dictyoglomales</taxon>
        <taxon>Dictyoglomaceae</taxon>
        <taxon>Dictyoglomus</taxon>
    </lineage>
</organism>
<keyword evidence="5 8" id="KW-0482">Metalloprotease</keyword>
<dbReference type="FunFam" id="3.30.2010.10:FF:000010">
    <property type="entry name" value="M48 family peptidase"/>
    <property type="match status" value="1"/>
</dbReference>
<dbReference type="InterPro" id="IPR027057">
    <property type="entry name" value="CAXX_Prtase_1"/>
</dbReference>
<feature type="binding site" evidence="7">
    <location>
        <position position="275"/>
    </location>
    <ligand>
        <name>Zn(2+)</name>
        <dbReference type="ChEBI" id="CHEBI:29105"/>
        <note>catalytic</note>
    </ligand>
</feature>
<evidence type="ECO:0000256" key="9">
    <source>
        <dbReference type="SAM" id="Phobius"/>
    </source>
</evidence>
<feature type="binding site" evidence="7">
    <location>
        <position position="271"/>
    </location>
    <ligand>
        <name>Zn(2+)</name>
        <dbReference type="ChEBI" id="CHEBI:29105"/>
        <note>catalytic</note>
    </ligand>
</feature>
<evidence type="ECO:0000256" key="2">
    <source>
        <dbReference type="ARBA" id="ARBA00022723"/>
    </source>
</evidence>
<feature type="transmembrane region" description="Helical" evidence="9">
    <location>
        <begin position="58"/>
        <end position="83"/>
    </location>
</feature>
<feature type="active site" description="Proton donor" evidence="6">
    <location>
        <position position="351"/>
    </location>
</feature>
<dbReference type="CDD" id="cd07343">
    <property type="entry name" value="M48A_Zmpste24p_like"/>
    <property type="match status" value="1"/>
</dbReference>
<dbReference type="Pfam" id="PF16491">
    <property type="entry name" value="Peptidase_M48_N"/>
    <property type="match status" value="1"/>
</dbReference>
<evidence type="ECO:0000256" key="6">
    <source>
        <dbReference type="PIRSR" id="PIRSR627057-1"/>
    </source>
</evidence>
<feature type="transmembrane region" description="Helical" evidence="9">
    <location>
        <begin position="95"/>
        <end position="122"/>
    </location>
</feature>
<dbReference type="EMBL" id="DTIN01000033">
    <property type="protein sequence ID" value="HFX14088.1"/>
    <property type="molecule type" value="Genomic_DNA"/>
</dbReference>
<sequence length="419" mass="49542">MFLAVFLLVLFLKEIISFYLDIRNLKYALSHKEVPEIFKDIITDEDFKKSQIYLKDRVIFNLWSKTFDFIFNLIFIFLLYPYIEKIVSSITSSFILQGLLFFGIFGLINLIISIPFDLYYIFVIENKYGFNTMTPKIFLLDLIKSIILSIILGTPILSLLLYIIKSDPNFWWKFALVIIIFEIIMVYIYPILIAPIFNKFTPLENEDLRKKIIELLERVGFNVKQVFVMDASKRTRKQNAYFTGIGKSKRVVLYDTLLSYPQEEIVAIFAHELGHYKKRHITILMLSSIIFYVFYIYLTFIVFKSAPLSKYFGVQKEFTLLTYAFIFASSFFYFLNPLINFLSRKMEYSADRFSAELIGTPYPLISALIRLVKENLSNLYPDPLYRTWYYSHPTPSERIYHLLTLEKEVKKDENNNSPN</sequence>
<feature type="transmembrane region" description="Helical" evidence="9">
    <location>
        <begin position="6"/>
        <end position="22"/>
    </location>
</feature>
<keyword evidence="4 7" id="KW-0862">Zinc</keyword>
<protein>
    <submittedName>
        <fullName evidence="12">M48 family peptidase</fullName>
    </submittedName>
</protein>
<dbReference type="AlphaFoldDB" id="A0A7C3MIP7"/>
<keyword evidence="9" id="KW-0812">Transmembrane</keyword>